<keyword evidence="1" id="KW-0472">Membrane</keyword>
<dbReference type="PATRIC" id="fig|1069642.3.peg.1038"/>
<evidence type="ECO:0000256" key="1">
    <source>
        <dbReference type="SAM" id="Phobius"/>
    </source>
</evidence>
<dbReference type="RefSeq" id="WP_015090221.1">
    <property type="nucleotide sequence ID" value="NC_019567.1"/>
</dbReference>
<dbReference type="PANTHER" id="PTHR41710:SF2">
    <property type="entry name" value="GLYCOSYL TRANSFERASE FAMILY 39_83 DOMAIN-CONTAINING PROTEIN"/>
    <property type="match status" value="1"/>
</dbReference>
<feature type="transmembrane region" description="Helical" evidence="1">
    <location>
        <begin position="213"/>
        <end position="232"/>
    </location>
</feature>
<dbReference type="STRING" id="1069642.Bdt_1055"/>
<reference evidence="2 3" key="1">
    <citation type="journal article" date="2012" name="BMC Genomics">
        <title>Genome analysis of a simultaneously predatory and prey-independent, novel Bdellovibrio bacteriovorus from the River Tiber, supports in silico predictions of both ancient and recent lateral gene transfer from diverse bacteria.</title>
        <authorList>
            <person name="Hobley L."/>
            <person name="Lerner T.R."/>
            <person name="Williams L.E."/>
            <person name="Lambert C."/>
            <person name="Till R."/>
            <person name="Milner D.S."/>
            <person name="Basford S.M."/>
            <person name="Capeness M.J."/>
            <person name="Fenton A.K."/>
            <person name="Atterbury R.J."/>
            <person name="Harris M.A."/>
            <person name="Sockett R.E."/>
        </authorList>
    </citation>
    <scope>NUCLEOTIDE SEQUENCE [LARGE SCALE GENOMIC DNA]</scope>
    <source>
        <strain evidence="2 3">Tiberius</strain>
    </source>
</reference>
<evidence type="ECO:0000313" key="3">
    <source>
        <dbReference type="Proteomes" id="UP000010074"/>
    </source>
</evidence>
<dbReference type="NCBIfam" id="TIGR03663">
    <property type="entry name" value="flippase activity-associated protein Agl23"/>
    <property type="match status" value="1"/>
</dbReference>
<protein>
    <submittedName>
        <fullName evidence="2">Putative membrane-bound mannosyltransferase</fullName>
    </submittedName>
</protein>
<feature type="transmembrane region" description="Helical" evidence="1">
    <location>
        <begin position="317"/>
        <end position="335"/>
    </location>
</feature>
<keyword evidence="2" id="KW-0808">Transferase</keyword>
<dbReference type="Proteomes" id="UP000010074">
    <property type="component" value="Chromosome"/>
</dbReference>
<dbReference type="PANTHER" id="PTHR41710">
    <property type="entry name" value="GLYCOSYL TRANSFERASE, FAMILY 39"/>
    <property type="match status" value="1"/>
</dbReference>
<dbReference type="KEGG" id="bbat:Bdt_1055"/>
<feature type="transmembrane region" description="Helical" evidence="1">
    <location>
        <begin position="294"/>
        <end position="311"/>
    </location>
</feature>
<dbReference type="GO" id="GO:0016757">
    <property type="term" value="F:glycosyltransferase activity"/>
    <property type="evidence" value="ECO:0007669"/>
    <property type="project" value="UniProtKB-KW"/>
</dbReference>
<dbReference type="EMBL" id="CP002930">
    <property type="protein sequence ID" value="AFY00755.1"/>
    <property type="molecule type" value="Genomic_DNA"/>
</dbReference>
<feature type="transmembrane region" description="Helical" evidence="1">
    <location>
        <begin position="111"/>
        <end position="128"/>
    </location>
</feature>
<feature type="transmembrane region" description="Helical" evidence="1">
    <location>
        <begin position="87"/>
        <end position="105"/>
    </location>
</feature>
<feature type="transmembrane region" description="Helical" evidence="1">
    <location>
        <begin position="159"/>
        <end position="192"/>
    </location>
</feature>
<feature type="transmembrane region" description="Helical" evidence="1">
    <location>
        <begin position="262"/>
        <end position="287"/>
    </location>
</feature>
<keyword evidence="1" id="KW-0812">Transmembrane</keyword>
<name>K7YVN7_BDEBC</name>
<dbReference type="HOGENOM" id="CLU_538260_0_0_7"/>
<gene>
    <name evidence="2" type="ORF">Bdt_1055</name>
</gene>
<keyword evidence="1" id="KW-1133">Transmembrane helix</keyword>
<accession>K7YVN7</accession>
<dbReference type="AlphaFoldDB" id="K7YVN7"/>
<proteinExistence type="predicted"/>
<sequence>MKSFKVTNFSHAAFWAGLFLLALISRFALLTNKPIHFDESINGWFVMQMSKLGYYKYDPNNYHGPMYFYVLQGFEALWGRSLETLRAVPALFSVLSVIILAWGALRPKAVNMVMAVLVLLSPAFIFFGRSGIHEMPFVFFQLVAGMGILRWIGRQDEKALGLFLIGLWGMMALKETFVITMFAWVVAFLTLGWSHLRTMFSLETIRLAWSGRLTVLTVLLLLIFLQLFTGFYQNLGGIVDFFKSVLPWLKTGVHGHGHEKSAWYWLQVLYTAEPLVLFGGLLAVVGVFSKRKELRAVSVFSLVQLLVYSLIPYKTVWCVLSLVWGFYFVLAITLVNAFETRFLGRHVLAGVALVLAAVGLRSVWISVYQRPIDLTHPYVYVNSTYELVQVSDLITKNILEKPSLAQQRMQVGMKEQWPWPWLLRYANNLSYELCSKRVQENAAVYFCDYGVADPLELLLNEPYWKLEVVFRQSREPSLIYLRKADFDMTDYKGPMQSVGPKLEESP</sequence>
<feature type="transmembrane region" description="Helical" evidence="1">
    <location>
        <begin position="12"/>
        <end position="29"/>
    </location>
</feature>
<feature type="transmembrane region" description="Helical" evidence="1">
    <location>
        <begin position="347"/>
        <end position="367"/>
    </location>
</feature>
<keyword evidence="2" id="KW-0328">Glycosyltransferase</keyword>
<evidence type="ECO:0000313" key="2">
    <source>
        <dbReference type="EMBL" id="AFY00755.1"/>
    </source>
</evidence>
<dbReference type="InterPro" id="IPR019962">
    <property type="entry name" value="CHP03663"/>
</dbReference>
<dbReference type="OrthoDB" id="9792771at2"/>
<organism evidence="2 3">
    <name type="scientific">Bdellovibrio bacteriovorus str. Tiberius</name>
    <dbReference type="NCBI Taxonomy" id="1069642"/>
    <lineage>
        <taxon>Bacteria</taxon>
        <taxon>Pseudomonadati</taxon>
        <taxon>Bdellovibrionota</taxon>
        <taxon>Bdellovibrionia</taxon>
        <taxon>Bdellovibrionales</taxon>
        <taxon>Pseudobdellovibrionaceae</taxon>
        <taxon>Bdellovibrio</taxon>
    </lineage>
</organism>